<gene>
    <name evidence="3" type="ORF">TVY486_1014710</name>
</gene>
<dbReference type="SUPFAM" id="SSF55154">
    <property type="entry name" value="CYTH-like phosphatases"/>
    <property type="match status" value="1"/>
</dbReference>
<dbReference type="Gene3D" id="2.40.320.10">
    <property type="entry name" value="Hypothetical Protein Pfu-838710-001"/>
    <property type="match status" value="1"/>
</dbReference>
<feature type="domain" description="CYTH" evidence="2">
    <location>
        <begin position="5"/>
        <end position="91"/>
    </location>
</feature>
<dbReference type="OMA" id="CKTHRIT"/>
<dbReference type="GO" id="GO:0016462">
    <property type="term" value="F:pyrophosphatase activity"/>
    <property type="evidence" value="ECO:0007669"/>
    <property type="project" value="UniProtKB-ARBA"/>
</dbReference>
<dbReference type="VEuPathDB" id="TriTrypDB:TvY486_1014710"/>
<name>G0U4R4_TRYVY</name>
<dbReference type="PANTHER" id="PTHR34948">
    <property type="entry name" value="OS08G0299200 PROTEIN"/>
    <property type="match status" value="1"/>
</dbReference>
<dbReference type="Pfam" id="PF01928">
    <property type="entry name" value="CYTH"/>
    <property type="match status" value="1"/>
</dbReference>
<dbReference type="InterPro" id="IPR033469">
    <property type="entry name" value="CYTH-like_dom_sf"/>
</dbReference>
<dbReference type="PANTHER" id="PTHR34948:SF2">
    <property type="entry name" value="TRIPHOSPHATE TUNNEL METALLOENZYME 3"/>
    <property type="match status" value="1"/>
</dbReference>
<dbReference type="AlphaFoldDB" id="G0U4R4"/>
<feature type="region of interest" description="Disordered" evidence="1">
    <location>
        <begin position="285"/>
        <end position="314"/>
    </location>
</feature>
<feature type="compositionally biased region" description="Polar residues" evidence="1">
    <location>
        <begin position="299"/>
        <end position="314"/>
    </location>
</feature>
<dbReference type="InterPro" id="IPR023577">
    <property type="entry name" value="CYTH_domain"/>
</dbReference>
<protein>
    <recommendedName>
        <fullName evidence="2">CYTH domain-containing protein</fullName>
    </recommendedName>
</protein>
<accession>G0U4R4</accession>
<evidence type="ECO:0000313" key="3">
    <source>
        <dbReference type="EMBL" id="CCC52428.1"/>
    </source>
</evidence>
<organism evidence="3">
    <name type="scientific">Trypanosoma vivax (strain Y486)</name>
    <dbReference type="NCBI Taxonomy" id="1055687"/>
    <lineage>
        <taxon>Eukaryota</taxon>
        <taxon>Discoba</taxon>
        <taxon>Euglenozoa</taxon>
        <taxon>Kinetoplastea</taxon>
        <taxon>Metakinetoplastina</taxon>
        <taxon>Trypanosomatida</taxon>
        <taxon>Trypanosomatidae</taxon>
        <taxon>Trypanosoma</taxon>
        <taxon>Duttonella</taxon>
    </lineage>
</organism>
<proteinExistence type="predicted"/>
<evidence type="ECO:0000259" key="2">
    <source>
        <dbReference type="Pfam" id="PF01928"/>
    </source>
</evidence>
<sequence length="615" mass="69729">MQVDVKFLFREEADFRRVCEHLEPCFLREERHTDFFFDFDAFDLWKHDMALRLRVPQDCGESHGSNCLATLTLKQCKVDSGSQLSCILQVKDIGGTVVKEILESDNVLDFLARSNTESGPGEDVRSRIFEDLRATAEREGAEFLLHRVATYSTRRRVYMFPKYASAEAQKANHRLDSSHCPLCIQMDETTYPAMQVYELEIPHVEIPLSDVASDAEDFLNSISVKYDRSLSSKYERFMTLVRPFPSETSETIDVVLQLNTEEDYNELKRFFDAGPEVNSLQLEGFGSKSQSHTEETGDRSLSCNNGRSSLLNTEEGSTQQKCSLIHSSKKPIHVGVRKRLREDEELSEEYRQTYIFDDPKNCSLPKGSYCVSLCCIKPTHQFIFEVTTGQGAPYLLQGGTRRCIEMSGDVARYILRDPTEFLEKYKDGSGISHVLWHELGLRKLAVIDFFQTRRRTYSYVIPSTPKNLPTQEINEGDVKYPLGSSEAEADEMPLWSVQPSKSLGHSELHVAPDSKQRVEVHLDRIVSNFNVSPEFIACSASNQSSSLFVGTSTINGAEHSFRVEVARFHPGTNLVAHQWLTDSLNRLNVKWHSNLHGIKEHLTALHISPSSSSPS</sequence>
<evidence type="ECO:0000256" key="1">
    <source>
        <dbReference type="SAM" id="MobiDB-lite"/>
    </source>
</evidence>
<dbReference type="EMBL" id="HE573026">
    <property type="protein sequence ID" value="CCC52428.1"/>
    <property type="molecule type" value="Genomic_DNA"/>
</dbReference>
<reference evidence="3" key="1">
    <citation type="journal article" date="2012" name="Proc. Natl. Acad. Sci. U.S.A.">
        <title>Antigenic diversity is generated by distinct evolutionary mechanisms in African trypanosome species.</title>
        <authorList>
            <person name="Jackson A.P."/>
            <person name="Berry A."/>
            <person name="Aslett M."/>
            <person name="Allison H.C."/>
            <person name="Burton P."/>
            <person name="Vavrova-Anderson J."/>
            <person name="Brown R."/>
            <person name="Browne H."/>
            <person name="Corton N."/>
            <person name="Hauser H."/>
            <person name="Gamble J."/>
            <person name="Gilderthorp R."/>
            <person name="Marcello L."/>
            <person name="McQuillan J."/>
            <person name="Otto T.D."/>
            <person name="Quail M.A."/>
            <person name="Sanders M.J."/>
            <person name="van Tonder A."/>
            <person name="Ginger M.L."/>
            <person name="Field M.C."/>
            <person name="Barry J.D."/>
            <person name="Hertz-Fowler C."/>
            <person name="Berriman M."/>
        </authorList>
    </citation>
    <scope>NUCLEOTIDE SEQUENCE</scope>
    <source>
        <strain evidence="3">Y486</strain>
    </source>
</reference>